<dbReference type="SUPFAM" id="SSF52540">
    <property type="entry name" value="P-loop containing nucleoside triphosphate hydrolases"/>
    <property type="match status" value="1"/>
</dbReference>
<proteinExistence type="predicted"/>
<gene>
    <name evidence="3" type="ORF">DMP10_07525</name>
</gene>
<dbReference type="AlphaFoldDB" id="A0A3N0ASF2"/>
<dbReference type="RefSeq" id="WP_117284711.1">
    <property type="nucleotide sequence ID" value="NZ_JAMTCE010000002.1"/>
</dbReference>
<dbReference type="InterPro" id="IPR027417">
    <property type="entry name" value="P-loop_NTPase"/>
</dbReference>
<feature type="domain" description="DUF6788" evidence="2">
    <location>
        <begin position="2"/>
        <end position="59"/>
    </location>
</feature>
<dbReference type="InterPro" id="IPR046738">
    <property type="entry name" value="DUF6788"/>
</dbReference>
<protein>
    <submittedName>
        <fullName evidence="3">ATPase</fullName>
    </submittedName>
</protein>
<name>A0A3N0ASF2_9ACTN</name>
<dbReference type="InterPro" id="IPR041682">
    <property type="entry name" value="AAA_14"/>
</dbReference>
<evidence type="ECO:0000259" key="1">
    <source>
        <dbReference type="Pfam" id="PF13173"/>
    </source>
</evidence>
<sequence length="597" mass="68175">MADERAKREELIRQIASLPTGSLTKKTVKGREYWYLRVKENGKRREVYVPRDEVESLREQLALRKRLEQELVKGGQREVPPHVEAFEGSVLVGDELREFAAPVASFKKRALYGKLRAFLEREPRDKVLVLCGLRRTGKTTLVRQAILDLSSDELARAAFMQVTPFDTLAQVNRDLRKLAERGYRTVFVNEVTLLSDFVEGAALFSDVFATRGMRLVLSGTDSLGFVFAESEQLYDRCALLRTTFIPYREFEGVLGVEGVDEYLRYGGTMSLGGRNYNEQSTFASKGSTDEYIDSAIARNIQHSLKCYQDGGHFRSLQELYDSDELTSAINRVVEDVNHRFTLDVLSRDFKSHDLALPARNLRQDRKEPTDILDRVDIEAITRRLRDLLEIRDATERSVELSEGHVAEIREYLALLDLVAGVSVVSMENLNDRRFRTIISQPGLRYAQAEALVESLLADDEFSDLSLVERNRVLERIRSEIMGRMMEDLVLLETALAFPRKQIFVLQFPVGEFDMVAFDPDAAHCEIYEIKHSAKASPQQYRFLVEDGKCAQTEHRFGPIVAKRVLYRGKSFNEGEVEYVNVEEYLRNLPGAGEDRAL</sequence>
<organism evidence="3 4">
    <name type="scientific">Adlercreutzia equolifaciens subsp. celatus DSM 18785</name>
    <dbReference type="NCBI Taxonomy" id="1121021"/>
    <lineage>
        <taxon>Bacteria</taxon>
        <taxon>Bacillati</taxon>
        <taxon>Actinomycetota</taxon>
        <taxon>Coriobacteriia</taxon>
        <taxon>Eggerthellales</taxon>
        <taxon>Eggerthellaceae</taxon>
        <taxon>Adlercreutzia</taxon>
    </lineage>
</organism>
<dbReference type="Proteomes" id="UP000278327">
    <property type="component" value="Unassembled WGS sequence"/>
</dbReference>
<dbReference type="Pfam" id="PF13173">
    <property type="entry name" value="AAA_14"/>
    <property type="match status" value="1"/>
</dbReference>
<accession>A0A3N0ASF2</accession>
<evidence type="ECO:0000313" key="3">
    <source>
        <dbReference type="EMBL" id="RNL37479.1"/>
    </source>
</evidence>
<evidence type="ECO:0000259" key="2">
    <source>
        <dbReference type="Pfam" id="PF20586"/>
    </source>
</evidence>
<feature type="domain" description="AAA" evidence="1">
    <location>
        <begin position="125"/>
        <end position="250"/>
    </location>
</feature>
<dbReference type="EMBL" id="QICA01000012">
    <property type="protein sequence ID" value="RNL37479.1"/>
    <property type="molecule type" value="Genomic_DNA"/>
</dbReference>
<reference evidence="3 4" key="1">
    <citation type="journal article" date="2019" name="Microbiol. Resour. Announc.">
        <title>Draft Genome Sequences of Type Strains of Gordonibacter faecihominis, Paraeggerthella hongkongensis, Parvibacter caecicola,Slackia equolifaciens, Slackia faecicanis, and Slackia isoflavoniconvertens.</title>
        <authorList>
            <person name="Danylec N."/>
            <person name="Stoll D.A."/>
            <person name="Dotsch A."/>
            <person name="Huch M."/>
        </authorList>
    </citation>
    <scope>NUCLEOTIDE SEQUENCE [LARGE SCALE GENOMIC DNA]</scope>
    <source>
        <strain evidence="3 4">DSM 18785</strain>
    </source>
</reference>
<evidence type="ECO:0000313" key="4">
    <source>
        <dbReference type="Proteomes" id="UP000278327"/>
    </source>
</evidence>
<dbReference type="Pfam" id="PF20586">
    <property type="entry name" value="DUF6788"/>
    <property type="match status" value="1"/>
</dbReference>
<keyword evidence="4" id="KW-1185">Reference proteome</keyword>
<comment type="caution">
    <text evidence="3">The sequence shown here is derived from an EMBL/GenBank/DDBJ whole genome shotgun (WGS) entry which is preliminary data.</text>
</comment>